<dbReference type="RefSeq" id="WP_138450506.1">
    <property type="nucleotide sequence ID" value="NZ_VBUT01000008.1"/>
</dbReference>
<evidence type="ECO:0000313" key="2">
    <source>
        <dbReference type="EMBL" id="TLF75407.1"/>
    </source>
</evidence>
<gene>
    <name evidence="2" type="ORF">FEK34_22040</name>
</gene>
<feature type="region of interest" description="Disordered" evidence="1">
    <location>
        <begin position="132"/>
        <end position="151"/>
    </location>
</feature>
<comment type="caution">
    <text evidence="2">The sequence shown here is derived from an EMBL/GenBank/DDBJ whole genome shotgun (WGS) entry which is preliminary data.</text>
</comment>
<sequence>MTSARPRYYQYFARPIKVESTPDGRDVGSILNNDTGRFETAPFEIVEEVLSARTESHIRTFRSERDFIRAVEEARMEHLRGSGPVFALYETISAIFEQRRAERRHMTPEERALVASLFQRTYTMWEDEFARQDAGQQPSFDYEPRYPSTKE</sequence>
<name>A0A5R8NLC6_9NOCA</name>
<accession>A0A5R8NLC6</accession>
<feature type="compositionally biased region" description="Basic and acidic residues" evidence="1">
    <location>
        <begin position="142"/>
        <end position="151"/>
    </location>
</feature>
<evidence type="ECO:0000313" key="3">
    <source>
        <dbReference type="Proteomes" id="UP000306378"/>
    </source>
</evidence>
<protein>
    <submittedName>
        <fullName evidence="2">Uncharacterized protein</fullName>
    </submittedName>
</protein>
<dbReference type="Proteomes" id="UP000306378">
    <property type="component" value="Unassembled WGS sequence"/>
</dbReference>
<dbReference type="AlphaFoldDB" id="A0A5R8NLC6"/>
<evidence type="ECO:0000256" key="1">
    <source>
        <dbReference type="SAM" id="MobiDB-lite"/>
    </source>
</evidence>
<proteinExistence type="predicted"/>
<organism evidence="2 3">
    <name type="scientific">Nocardia cyriacigeorgica</name>
    <dbReference type="NCBI Taxonomy" id="135487"/>
    <lineage>
        <taxon>Bacteria</taxon>
        <taxon>Bacillati</taxon>
        <taxon>Actinomycetota</taxon>
        <taxon>Actinomycetes</taxon>
        <taxon>Mycobacteriales</taxon>
        <taxon>Nocardiaceae</taxon>
        <taxon>Nocardia</taxon>
    </lineage>
</organism>
<dbReference type="EMBL" id="VBUT01000008">
    <property type="protein sequence ID" value="TLF75407.1"/>
    <property type="molecule type" value="Genomic_DNA"/>
</dbReference>
<reference evidence="2 3" key="1">
    <citation type="submission" date="2019-05" db="EMBL/GenBank/DDBJ databases">
        <title>Genomes sequences of two Nocardia cyriacigeorgica environmental isolates, type strains Nocardia asteroides ATCC 19247 and Nocardia cyriacigeorgica DSM 44484.</title>
        <authorList>
            <person name="Vautrin F."/>
            <person name="Bergeron E."/>
            <person name="Dubost A."/>
            <person name="Abrouk D."/>
            <person name="Rodriguez Nava V."/>
            <person name="Pujic P."/>
        </authorList>
    </citation>
    <scope>NUCLEOTIDE SEQUENCE [LARGE SCALE GENOMIC DNA]</scope>
    <source>
        <strain evidence="2 3">EML 446</strain>
    </source>
</reference>